<reference evidence="1" key="1">
    <citation type="submission" date="2017-10" db="EMBL/GenBank/DDBJ databases">
        <title>Genome sequence of cellulolytic Lachnospiraceae bacterium XHS1971 isolated from hotspring sediment.</title>
        <authorList>
            <person name="Vasudevan G."/>
            <person name="Joshi A.J."/>
            <person name="Hivarkar S."/>
            <person name="Lanjekar V.B."/>
            <person name="Dhakephalkar P.K."/>
            <person name="Dagar S."/>
        </authorList>
    </citation>
    <scope>NUCLEOTIDE SEQUENCE</scope>
    <source>
        <strain evidence="1">XHS1971</strain>
    </source>
</reference>
<proteinExistence type="predicted"/>
<keyword evidence="2" id="KW-1185">Reference proteome</keyword>
<protein>
    <submittedName>
        <fullName evidence="1">Uncharacterized protein</fullName>
    </submittedName>
</protein>
<gene>
    <name evidence="1" type="ORF">CS063_07880</name>
</gene>
<dbReference type="EMBL" id="PEDL01000006">
    <property type="protein sequence ID" value="PHV70930.1"/>
    <property type="molecule type" value="Genomic_DNA"/>
</dbReference>
<dbReference type="Proteomes" id="UP000224460">
    <property type="component" value="Unassembled WGS sequence"/>
</dbReference>
<accession>A0AC61DDM5</accession>
<sequence length="373" mass="43027">MTESTFIFIILLFVFTLCFLTFTFSQKFSRPHQCFGVTLNENYQKNPSILNITRQFFRYSTFIFIFSLLLALIGYALLSEDTFGLAIPFLIILTMIGYFAVYIITHNKVKAFKKNLKEKPIVPTKMVVDTTFIQEKLRLKNIFKILFSAPLLFNLSISLYTFYRYPSVPDLIPMHWNFMGQIDAWTPKSFFTLLMPSIFSVFLVIMLLFTVTSLFNARGKLNPKKLEGSKKELLIYLKCQAFSIYLLTLSISLMFASIAFATFTASAMSKPIMLIFGALLLAGVLLMLYGTFKYNRKRSPKTSEEEDFSYAPEDDDNYWVWGSFYNNPNDPSLFVEKRYGVGWTVNIGNKKGKWLLAFLTLFVLLSLSLPLIL</sequence>
<name>A0AC61DDM5_9FIRM</name>
<comment type="caution">
    <text evidence="1">The sequence shown here is derived from an EMBL/GenBank/DDBJ whole genome shotgun (WGS) entry which is preliminary data.</text>
</comment>
<evidence type="ECO:0000313" key="2">
    <source>
        <dbReference type="Proteomes" id="UP000224460"/>
    </source>
</evidence>
<organism evidence="1 2">
    <name type="scientific">Sporanaerobium hydrogeniformans</name>
    <dbReference type="NCBI Taxonomy" id="3072179"/>
    <lineage>
        <taxon>Bacteria</taxon>
        <taxon>Bacillati</taxon>
        <taxon>Bacillota</taxon>
        <taxon>Clostridia</taxon>
        <taxon>Lachnospirales</taxon>
        <taxon>Lachnospiraceae</taxon>
        <taxon>Sporanaerobium</taxon>
    </lineage>
</organism>
<evidence type="ECO:0000313" key="1">
    <source>
        <dbReference type="EMBL" id="PHV70930.1"/>
    </source>
</evidence>